<dbReference type="KEGG" id="mhey:H2LOC_004760"/>
<name>A0A6B8K9U5_9HYPH</name>
<dbReference type="Proteomes" id="UP000309061">
    <property type="component" value="Chromosome"/>
</dbReference>
<organism evidence="2 3">
    <name type="scientific">Methylocystis heyeri</name>
    <dbReference type="NCBI Taxonomy" id="391905"/>
    <lineage>
        <taxon>Bacteria</taxon>
        <taxon>Pseudomonadati</taxon>
        <taxon>Pseudomonadota</taxon>
        <taxon>Alphaproteobacteria</taxon>
        <taxon>Hyphomicrobiales</taxon>
        <taxon>Methylocystaceae</taxon>
        <taxon>Methylocystis</taxon>
    </lineage>
</organism>
<evidence type="ECO:0000256" key="1">
    <source>
        <dbReference type="SAM" id="Phobius"/>
    </source>
</evidence>
<accession>A0A6B8K9U5</accession>
<reference evidence="2 3" key="1">
    <citation type="submission" date="2019-11" db="EMBL/GenBank/DDBJ databases">
        <title>The genome sequence of Methylocystis heyeri.</title>
        <authorList>
            <person name="Oshkin I.Y."/>
            <person name="Miroshnikov K."/>
            <person name="Dedysh S.N."/>
        </authorList>
    </citation>
    <scope>NUCLEOTIDE SEQUENCE [LARGE SCALE GENOMIC DNA]</scope>
    <source>
        <strain evidence="2 3">H2</strain>
    </source>
</reference>
<keyword evidence="1" id="KW-1133">Transmembrane helix</keyword>
<dbReference type="RefSeq" id="WP_136495344.1">
    <property type="nucleotide sequence ID" value="NZ_CP046052.1"/>
</dbReference>
<evidence type="ECO:0000313" key="2">
    <source>
        <dbReference type="EMBL" id="QGM45054.1"/>
    </source>
</evidence>
<feature type="transmembrane region" description="Helical" evidence="1">
    <location>
        <begin position="41"/>
        <end position="59"/>
    </location>
</feature>
<dbReference type="OrthoDB" id="8451634at2"/>
<feature type="transmembrane region" description="Helical" evidence="1">
    <location>
        <begin position="16"/>
        <end position="34"/>
    </location>
</feature>
<keyword evidence="3" id="KW-1185">Reference proteome</keyword>
<protein>
    <submittedName>
        <fullName evidence="2">Uncharacterized protein</fullName>
    </submittedName>
</protein>
<proteinExistence type="predicted"/>
<sequence>MPTGDYGSWYCEHMVGGPWSFALLVVPLIGAYYYGQNRKKLGWILIGVWLPLQIALNYVNNVVMECPQLDAPITTDSAPK</sequence>
<evidence type="ECO:0000313" key="3">
    <source>
        <dbReference type="Proteomes" id="UP000309061"/>
    </source>
</evidence>
<keyword evidence="1" id="KW-0472">Membrane</keyword>
<dbReference type="EMBL" id="CP046052">
    <property type="protein sequence ID" value="QGM45054.1"/>
    <property type="molecule type" value="Genomic_DNA"/>
</dbReference>
<dbReference type="AlphaFoldDB" id="A0A6B8K9U5"/>
<gene>
    <name evidence="2" type="ORF">H2LOC_004760</name>
</gene>
<keyword evidence="1" id="KW-0812">Transmembrane</keyword>